<organism evidence="2 3">
    <name type="scientific">Rubrivivax gelatinosus (strain NBRC 100245 / IL144)</name>
    <dbReference type="NCBI Taxonomy" id="983917"/>
    <lineage>
        <taxon>Bacteria</taxon>
        <taxon>Pseudomonadati</taxon>
        <taxon>Pseudomonadota</taxon>
        <taxon>Betaproteobacteria</taxon>
        <taxon>Burkholderiales</taxon>
        <taxon>Sphaerotilaceae</taxon>
        <taxon>Rubrivivax</taxon>
    </lineage>
</organism>
<dbReference type="HOGENOM" id="CLU_000445_11_16_4"/>
<dbReference type="InterPro" id="IPR043128">
    <property type="entry name" value="Rev_trsase/Diguanyl_cyclase"/>
</dbReference>
<dbReference type="InterPro" id="IPR029787">
    <property type="entry name" value="Nucleotide_cyclase"/>
</dbReference>
<feature type="domain" description="GGDEF" evidence="1">
    <location>
        <begin position="116"/>
        <end position="248"/>
    </location>
</feature>
<dbReference type="Proteomes" id="UP000007883">
    <property type="component" value="Chromosome"/>
</dbReference>
<dbReference type="SUPFAM" id="SSF55073">
    <property type="entry name" value="Nucleotide cyclase"/>
    <property type="match status" value="1"/>
</dbReference>
<evidence type="ECO:0000259" key="1">
    <source>
        <dbReference type="PROSITE" id="PS50887"/>
    </source>
</evidence>
<dbReference type="eggNOG" id="COG2199">
    <property type="taxonomic scope" value="Bacteria"/>
</dbReference>
<dbReference type="PANTHER" id="PTHR46663:SF2">
    <property type="entry name" value="GGDEF DOMAIN-CONTAINING PROTEIN"/>
    <property type="match status" value="1"/>
</dbReference>
<evidence type="ECO:0000313" key="2">
    <source>
        <dbReference type="EMBL" id="BAL97112.1"/>
    </source>
</evidence>
<gene>
    <name evidence="2" type="ordered locus">RGE_37730</name>
</gene>
<dbReference type="PROSITE" id="PS50887">
    <property type="entry name" value="GGDEF"/>
    <property type="match status" value="1"/>
</dbReference>
<dbReference type="FunFam" id="3.30.70.270:FF:000001">
    <property type="entry name" value="Diguanylate cyclase domain protein"/>
    <property type="match status" value="1"/>
</dbReference>
<dbReference type="InterPro" id="IPR000160">
    <property type="entry name" value="GGDEF_dom"/>
</dbReference>
<dbReference type="CDD" id="cd01949">
    <property type="entry name" value="GGDEF"/>
    <property type="match status" value="1"/>
</dbReference>
<reference evidence="2 3" key="1">
    <citation type="journal article" date="2012" name="J. Bacteriol.">
        <title>Complete genome sequence of phototrophic betaproteobacterium Rubrivivax gelatinosus IL144.</title>
        <authorList>
            <person name="Nagashima S."/>
            <person name="Kamimura A."/>
            <person name="Shimizu T."/>
            <person name="Nakamura-isaki S."/>
            <person name="Aono E."/>
            <person name="Sakamoto K."/>
            <person name="Ichikawa N."/>
            <person name="Nakazawa H."/>
            <person name="Sekine M."/>
            <person name="Yamazaki S."/>
            <person name="Fujita N."/>
            <person name="Shimada K."/>
            <person name="Hanada S."/>
            <person name="Nagashima K.V.P."/>
        </authorList>
    </citation>
    <scope>NUCLEOTIDE SEQUENCE [LARGE SCALE GENOMIC DNA]</scope>
    <source>
        <strain evidence="3">NBRC 100245 / IL144</strain>
    </source>
</reference>
<name>I0HVS5_RUBGI</name>
<dbReference type="PANTHER" id="PTHR46663">
    <property type="entry name" value="DIGUANYLATE CYCLASE DGCT-RELATED"/>
    <property type="match status" value="1"/>
</dbReference>
<dbReference type="SMART" id="SM00267">
    <property type="entry name" value="GGDEF"/>
    <property type="match status" value="1"/>
</dbReference>
<dbReference type="AlphaFoldDB" id="I0HVS5"/>
<dbReference type="InterPro" id="IPR052163">
    <property type="entry name" value="DGC-Regulatory_Protein"/>
</dbReference>
<dbReference type="PATRIC" id="fig|983917.3.peg.3682"/>
<accession>I0HVS5</accession>
<dbReference type="KEGG" id="rge:RGE_37730"/>
<sequence>MIPSQRQPADTGRAPVAEAADLEMLLAAVAWRLQTGATDVSASAHAQRALARECARDLLRLGRDAAALRRALKLARDQERRACRDAEHDSLTELPNRRRFDLQLQQALARRTSEQRTLAVLFLDLDDFKRVNDLHGHAVGDELLRIVARRLRGALRSSDMVCRLGGDEFACLVSGAPGRPELKRLAGALITAVSAPLQLGELQLSVRPSVGIAICPDDGVDAEALLQRADAAMFRAKRQRRGVAFFEPHTDLPAPSLEPVKAA</sequence>
<dbReference type="EMBL" id="AP012320">
    <property type="protein sequence ID" value="BAL97112.1"/>
    <property type="molecule type" value="Genomic_DNA"/>
</dbReference>
<dbReference type="Gene3D" id="3.30.70.270">
    <property type="match status" value="1"/>
</dbReference>
<proteinExistence type="predicted"/>
<dbReference type="RefSeq" id="WP_014429966.1">
    <property type="nucleotide sequence ID" value="NC_017075.1"/>
</dbReference>
<evidence type="ECO:0000313" key="3">
    <source>
        <dbReference type="Proteomes" id="UP000007883"/>
    </source>
</evidence>
<keyword evidence="3" id="KW-1185">Reference proteome</keyword>
<protein>
    <submittedName>
        <fullName evidence="2">Diguanylate cyclase</fullName>
    </submittedName>
</protein>
<dbReference type="NCBIfam" id="TIGR00254">
    <property type="entry name" value="GGDEF"/>
    <property type="match status" value="1"/>
</dbReference>
<dbReference type="Pfam" id="PF00990">
    <property type="entry name" value="GGDEF"/>
    <property type="match status" value="1"/>
</dbReference>
<dbReference type="GO" id="GO:0003824">
    <property type="term" value="F:catalytic activity"/>
    <property type="evidence" value="ECO:0007669"/>
    <property type="project" value="UniProtKB-ARBA"/>
</dbReference>
<dbReference type="STRING" id="983917.RGE_37730"/>